<evidence type="ECO:0000256" key="8">
    <source>
        <dbReference type="ARBA" id="ARBA00058118"/>
    </source>
</evidence>
<reference evidence="15 16" key="1">
    <citation type="journal article" date="2015" name="Infect. Genet. Evol.">
        <title>Genomic sequences of six botulinum neurotoxin-producing strains representing three clostridial species illustrate the mobility and diversity of botulinum neurotoxin genes.</title>
        <authorList>
            <person name="Smith T.J."/>
            <person name="Hill K.K."/>
            <person name="Xie G."/>
            <person name="Foley B.T."/>
            <person name="Williamson C.H."/>
            <person name="Foster J.T."/>
            <person name="Johnson S.L."/>
            <person name="Chertkov O."/>
            <person name="Teshima H."/>
            <person name="Gibbons H.S."/>
            <person name="Johnsky L.A."/>
            <person name="Karavis M.A."/>
            <person name="Smith L.A."/>
        </authorList>
    </citation>
    <scope>NUCLEOTIDE SEQUENCE [LARGE SCALE GENOMIC DNA]</scope>
    <source>
        <strain evidence="15 16">CDC 2741</strain>
    </source>
</reference>
<feature type="binding site" evidence="11">
    <location>
        <begin position="8"/>
        <end position="13"/>
    </location>
    <ligand>
        <name>NADP(+)</name>
        <dbReference type="ChEBI" id="CHEBI:58349"/>
    </ligand>
</feature>
<keyword evidence="4 9" id="KW-0028">Amino-acid biosynthesis</keyword>
<dbReference type="SUPFAM" id="SSF48179">
    <property type="entry name" value="6-phosphogluconate dehydrogenase C-terminal domain-like"/>
    <property type="match status" value="1"/>
</dbReference>
<keyword evidence="16" id="KW-1185">Reference proteome</keyword>
<dbReference type="FunFam" id="1.10.3730.10:FF:000001">
    <property type="entry name" value="Pyrroline-5-carboxylate reductase"/>
    <property type="match status" value="1"/>
</dbReference>
<evidence type="ECO:0000313" key="15">
    <source>
        <dbReference type="EMBL" id="KIE44337.1"/>
    </source>
</evidence>
<dbReference type="InterPro" id="IPR036291">
    <property type="entry name" value="NAD(P)-bd_dom_sf"/>
</dbReference>
<dbReference type="Gene3D" id="3.40.50.720">
    <property type="entry name" value="NAD(P)-binding Rossmann-like Domain"/>
    <property type="match status" value="1"/>
</dbReference>
<dbReference type="FunFam" id="3.40.50.720:FF:000190">
    <property type="entry name" value="Pyrroline-5-carboxylate reductase"/>
    <property type="match status" value="1"/>
</dbReference>
<evidence type="ECO:0000259" key="13">
    <source>
        <dbReference type="Pfam" id="PF03807"/>
    </source>
</evidence>
<keyword evidence="6 9" id="KW-0521">NADP</keyword>
<evidence type="ECO:0000256" key="5">
    <source>
        <dbReference type="ARBA" id="ARBA00022650"/>
    </source>
</evidence>
<comment type="similarity">
    <text evidence="2 9 12">Belongs to the pyrroline-5-carboxylate reductase family.</text>
</comment>
<sequence length="270" mass="28973">MNKIIGFIGSGNMGKAMIGGIIKSKLVEPMKVIISDLDQKKLDAIHNEFGVLTTTDSKEVARKADIIVLAVKPNIYDIVMKSIKEDITKEKLIVTIAAGKTIADIEGILGEDTKIVRTMPNTPALVNEGMSVLCANKNTTEEELKEVKSIFDSFGESEILPEYLIDAVIGVSGSAPAYVFMFIEAMADGAVIGGMPRDKAYKFAAQAVLGSAKMVLETGKHPGELKDMVCSPGGTTIEAVRTLESKGLRTAVIEAIVDCMNKSKEMTKKS</sequence>
<dbReference type="STRING" id="29341.RSJ17_07630"/>
<evidence type="ECO:0000256" key="1">
    <source>
        <dbReference type="ARBA" id="ARBA00004496"/>
    </source>
</evidence>
<dbReference type="EMBL" id="AYSO01000020">
    <property type="protein sequence ID" value="KIE44337.1"/>
    <property type="molecule type" value="Genomic_DNA"/>
</dbReference>
<comment type="subcellular location">
    <subcellularLocation>
        <location evidence="1 9">Cytoplasm</location>
    </subcellularLocation>
</comment>
<feature type="domain" description="Pyrroline-5-carboxylate reductase dimerisation" evidence="14">
    <location>
        <begin position="162"/>
        <end position="266"/>
    </location>
</feature>
<dbReference type="HAMAP" id="MF_01925">
    <property type="entry name" value="P5C_reductase"/>
    <property type="match status" value="1"/>
</dbReference>
<dbReference type="Proteomes" id="UP000031366">
    <property type="component" value="Unassembled WGS sequence"/>
</dbReference>
<evidence type="ECO:0000256" key="11">
    <source>
        <dbReference type="PIRSR" id="PIRSR000193-1"/>
    </source>
</evidence>
<keyword evidence="5 9" id="KW-0641">Proline biosynthesis</keyword>
<dbReference type="NCBIfam" id="TIGR00112">
    <property type="entry name" value="proC"/>
    <property type="match status" value="1"/>
</dbReference>
<comment type="function">
    <text evidence="8 9">Catalyzes the reduction of 1-pyrroline-5-carboxylate (PCA) to L-proline.</text>
</comment>
<dbReference type="OrthoDB" id="9805754at2"/>
<dbReference type="GO" id="GO:0055129">
    <property type="term" value="P:L-proline biosynthetic process"/>
    <property type="evidence" value="ECO:0007669"/>
    <property type="project" value="UniProtKB-UniRule"/>
</dbReference>
<evidence type="ECO:0000259" key="14">
    <source>
        <dbReference type="Pfam" id="PF14748"/>
    </source>
</evidence>
<evidence type="ECO:0000256" key="4">
    <source>
        <dbReference type="ARBA" id="ARBA00022605"/>
    </source>
</evidence>
<evidence type="ECO:0000256" key="6">
    <source>
        <dbReference type="ARBA" id="ARBA00022857"/>
    </source>
</evidence>
<feature type="binding site" evidence="11">
    <location>
        <begin position="70"/>
        <end position="73"/>
    </location>
    <ligand>
        <name>NADP(+)</name>
        <dbReference type="ChEBI" id="CHEBI:58349"/>
    </ligand>
</feature>
<evidence type="ECO:0000256" key="10">
    <source>
        <dbReference type="NCBIfam" id="TIGR00112"/>
    </source>
</evidence>
<comment type="catalytic activity">
    <reaction evidence="9">
        <text>L-proline + NAD(+) = (S)-1-pyrroline-5-carboxylate + NADH + 2 H(+)</text>
        <dbReference type="Rhea" id="RHEA:14105"/>
        <dbReference type="ChEBI" id="CHEBI:15378"/>
        <dbReference type="ChEBI" id="CHEBI:17388"/>
        <dbReference type="ChEBI" id="CHEBI:57540"/>
        <dbReference type="ChEBI" id="CHEBI:57945"/>
        <dbReference type="ChEBI" id="CHEBI:60039"/>
        <dbReference type="EC" id="1.5.1.2"/>
    </reaction>
</comment>
<dbReference type="InterPro" id="IPR000304">
    <property type="entry name" value="Pyrroline-COOH_reductase"/>
</dbReference>
<gene>
    <name evidence="9 15" type="primary">proC</name>
    <name evidence="15" type="ORF">U732_971</name>
</gene>
<dbReference type="PANTHER" id="PTHR11645">
    <property type="entry name" value="PYRROLINE-5-CARBOXYLATE REDUCTASE"/>
    <property type="match status" value="1"/>
</dbReference>
<evidence type="ECO:0000256" key="12">
    <source>
        <dbReference type="RuleBase" id="RU003903"/>
    </source>
</evidence>
<dbReference type="EC" id="1.5.1.2" evidence="9 10"/>
<proteinExistence type="inferred from homology"/>
<dbReference type="Pfam" id="PF14748">
    <property type="entry name" value="P5CR_dimer"/>
    <property type="match status" value="1"/>
</dbReference>
<dbReference type="PANTHER" id="PTHR11645:SF0">
    <property type="entry name" value="PYRROLINE-5-CARBOXYLATE REDUCTASE 3"/>
    <property type="match status" value="1"/>
</dbReference>
<evidence type="ECO:0000256" key="3">
    <source>
        <dbReference type="ARBA" id="ARBA00022490"/>
    </source>
</evidence>
<comment type="catalytic activity">
    <reaction evidence="9 12">
        <text>L-proline + NADP(+) = (S)-1-pyrroline-5-carboxylate + NADPH + 2 H(+)</text>
        <dbReference type="Rhea" id="RHEA:14109"/>
        <dbReference type="ChEBI" id="CHEBI:15378"/>
        <dbReference type="ChEBI" id="CHEBI:17388"/>
        <dbReference type="ChEBI" id="CHEBI:57783"/>
        <dbReference type="ChEBI" id="CHEBI:58349"/>
        <dbReference type="ChEBI" id="CHEBI:60039"/>
        <dbReference type="EC" id="1.5.1.2"/>
    </reaction>
</comment>
<evidence type="ECO:0000256" key="9">
    <source>
        <dbReference type="HAMAP-Rule" id="MF_01925"/>
    </source>
</evidence>
<organism evidence="15 16">
    <name type="scientific">Clostridium argentinense CDC 2741</name>
    <dbReference type="NCBI Taxonomy" id="1418104"/>
    <lineage>
        <taxon>Bacteria</taxon>
        <taxon>Bacillati</taxon>
        <taxon>Bacillota</taxon>
        <taxon>Clostridia</taxon>
        <taxon>Eubacteriales</taxon>
        <taxon>Clostridiaceae</taxon>
        <taxon>Clostridium</taxon>
    </lineage>
</organism>
<dbReference type="Gene3D" id="1.10.3730.10">
    <property type="entry name" value="ProC C-terminal domain-like"/>
    <property type="match status" value="1"/>
</dbReference>
<dbReference type="InterPro" id="IPR053790">
    <property type="entry name" value="P5CR-like_CS"/>
</dbReference>
<dbReference type="PROSITE" id="PS00521">
    <property type="entry name" value="P5CR"/>
    <property type="match status" value="1"/>
</dbReference>
<dbReference type="InterPro" id="IPR029036">
    <property type="entry name" value="P5CR_dimer"/>
</dbReference>
<dbReference type="AlphaFoldDB" id="A0A0C1QTM9"/>
<evidence type="ECO:0000313" key="16">
    <source>
        <dbReference type="Proteomes" id="UP000031366"/>
    </source>
</evidence>
<dbReference type="PIRSF" id="PIRSF000193">
    <property type="entry name" value="Pyrrol-5-carb_rd"/>
    <property type="match status" value="1"/>
</dbReference>
<protein>
    <recommendedName>
        <fullName evidence="9 10">Pyrroline-5-carboxylate reductase</fullName>
        <shortName evidence="9">P5C reductase</shortName>
        <shortName evidence="9">P5CR</shortName>
        <ecNumber evidence="9 10">1.5.1.2</ecNumber>
    </recommendedName>
    <alternativeName>
        <fullName evidence="9">PCA reductase</fullName>
    </alternativeName>
</protein>
<comment type="pathway">
    <text evidence="9 12">Amino-acid biosynthesis; L-proline biosynthesis; L-proline from L-glutamate 5-semialdehyde: step 1/1.</text>
</comment>
<dbReference type="GO" id="GO:0004735">
    <property type="term" value="F:pyrroline-5-carboxylate reductase activity"/>
    <property type="evidence" value="ECO:0007669"/>
    <property type="project" value="UniProtKB-UniRule"/>
</dbReference>
<dbReference type="UniPathway" id="UPA00098">
    <property type="reaction ID" value="UER00361"/>
</dbReference>
<keyword evidence="7 9" id="KW-0560">Oxidoreductase</keyword>
<dbReference type="SUPFAM" id="SSF51735">
    <property type="entry name" value="NAD(P)-binding Rossmann-fold domains"/>
    <property type="match status" value="1"/>
</dbReference>
<dbReference type="GO" id="GO:0005737">
    <property type="term" value="C:cytoplasm"/>
    <property type="evidence" value="ECO:0007669"/>
    <property type="project" value="UniProtKB-SubCell"/>
</dbReference>
<name>A0A0C1QTM9_9CLOT</name>
<dbReference type="RefSeq" id="WP_039637160.1">
    <property type="nucleotide sequence ID" value="NZ_AYSO01000020.1"/>
</dbReference>
<comment type="caution">
    <text evidence="15">The sequence shown here is derived from an EMBL/GenBank/DDBJ whole genome shotgun (WGS) entry which is preliminary data.</text>
</comment>
<evidence type="ECO:0000256" key="7">
    <source>
        <dbReference type="ARBA" id="ARBA00023002"/>
    </source>
</evidence>
<dbReference type="Pfam" id="PF03807">
    <property type="entry name" value="F420_oxidored"/>
    <property type="match status" value="1"/>
</dbReference>
<dbReference type="InterPro" id="IPR028939">
    <property type="entry name" value="P5C_Rdtase_cat_N"/>
</dbReference>
<feature type="domain" description="Pyrroline-5-carboxylate reductase catalytic N-terminal" evidence="13">
    <location>
        <begin position="5"/>
        <end position="99"/>
    </location>
</feature>
<dbReference type="InterPro" id="IPR008927">
    <property type="entry name" value="6-PGluconate_DH-like_C_sf"/>
</dbReference>
<keyword evidence="3 9" id="KW-0963">Cytoplasm</keyword>
<accession>A0A0C1QTM9</accession>
<evidence type="ECO:0000256" key="2">
    <source>
        <dbReference type="ARBA" id="ARBA00005525"/>
    </source>
</evidence>